<sequence>MKLSASKLLQLCLYDVLQVKEDASLQEIQEAHDYMKFRMVLKMWHRMRHDCLCFDDEKYLDDYVGDTPPEVNFTDIYDQPNDSSLASYAYMVLTTPSLRQMHDHRTGQFSFYDPSTFVAPKKLMNNRHCKWFDDREEGKI</sequence>
<dbReference type="InterPro" id="IPR036869">
    <property type="entry name" value="J_dom_sf"/>
</dbReference>
<protein>
    <submittedName>
        <fullName evidence="1">Uncharacterized protein</fullName>
    </submittedName>
</protein>
<organism evidence="1 2">
    <name type="scientific">Thelohanellus kitauei</name>
    <name type="common">Myxosporean</name>
    <dbReference type="NCBI Taxonomy" id="669202"/>
    <lineage>
        <taxon>Eukaryota</taxon>
        <taxon>Metazoa</taxon>
        <taxon>Cnidaria</taxon>
        <taxon>Myxozoa</taxon>
        <taxon>Myxosporea</taxon>
        <taxon>Bivalvulida</taxon>
        <taxon>Platysporina</taxon>
        <taxon>Myxobolidae</taxon>
        <taxon>Thelohanellus</taxon>
    </lineage>
</organism>
<name>A0A0C2JYN8_THEKT</name>
<dbReference type="Gene3D" id="1.10.287.110">
    <property type="entry name" value="DnaJ domain"/>
    <property type="match status" value="1"/>
</dbReference>
<comment type="caution">
    <text evidence="1">The sequence shown here is derived from an EMBL/GenBank/DDBJ whole genome shotgun (WGS) entry which is preliminary data.</text>
</comment>
<keyword evidence="2" id="KW-1185">Reference proteome</keyword>
<gene>
    <name evidence="1" type="ORF">RF11_00716</name>
</gene>
<accession>A0A0C2JYN8</accession>
<dbReference type="EMBL" id="JWZT01000332">
    <property type="protein sequence ID" value="KII74638.1"/>
    <property type="molecule type" value="Genomic_DNA"/>
</dbReference>
<proteinExistence type="predicted"/>
<evidence type="ECO:0000313" key="1">
    <source>
        <dbReference type="EMBL" id="KII74638.1"/>
    </source>
</evidence>
<dbReference type="Proteomes" id="UP000031668">
    <property type="component" value="Unassembled WGS sequence"/>
</dbReference>
<dbReference type="AlphaFoldDB" id="A0A0C2JYN8"/>
<evidence type="ECO:0000313" key="2">
    <source>
        <dbReference type="Proteomes" id="UP000031668"/>
    </source>
</evidence>
<reference evidence="1 2" key="1">
    <citation type="journal article" date="2014" name="Genome Biol. Evol.">
        <title>The genome of the myxosporean Thelohanellus kitauei shows adaptations to nutrient acquisition within its fish host.</title>
        <authorList>
            <person name="Yang Y."/>
            <person name="Xiong J."/>
            <person name="Zhou Z."/>
            <person name="Huo F."/>
            <person name="Miao W."/>
            <person name="Ran C."/>
            <person name="Liu Y."/>
            <person name="Zhang J."/>
            <person name="Feng J."/>
            <person name="Wang M."/>
            <person name="Wang M."/>
            <person name="Wang L."/>
            <person name="Yao B."/>
        </authorList>
    </citation>
    <scope>NUCLEOTIDE SEQUENCE [LARGE SCALE GENOMIC DNA]</scope>
    <source>
        <strain evidence="1">Wuqing</strain>
    </source>
</reference>